<accession>A0A0D3JKL3</accession>
<dbReference type="AlphaFoldDB" id="A0A0D3JKL3"/>
<dbReference type="Proteomes" id="UP000013827">
    <property type="component" value="Unassembled WGS sequence"/>
</dbReference>
<keyword evidence="2" id="KW-1185">Reference proteome</keyword>
<protein>
    <submittedName>
        <fullName evidence="1">Uncharacterized protein</fullName>
    </submittedName>
</protein>
<reference evidence="2" key="1">
    <citation type="journal article" date="2013" name="Nature">
        <title>Pan genome of the phytoplankton Emiliania underpins its global distribution.</title>
        <authorList>
            <person name="Read B.A."/>
            <person name="Kegel J."/>
            <person name="Klute M.J."/>
            <person name="Kuo A."/>
            <person name="Lefebvre S.C."/>
            <person name="Maumus F."/>
            <person name="Mayer C."/>
            <person name="Miller J."/>
            <person name="Monier A."/>
            <person name="Salamov A."/>
            <person name="Young J."/>
            <person name="Aguilar M."/>
            <person name="Claverie J.M."/>
            <person name="Frickenhaus S."/>
            <person name="Gonzalez K."/>
            <person name="Herman E.K."/>
            <person name="Lin Y.C."/>
            <person name="Napier J."/>
            <person name="Ogata H."/>
            <person name="Sarno A.F."/>
            <person name="Shmutz J."/>
            <person name="Schroeder D."/>
            <person name="de Vargas C."/>
            <person name="Verret F."/>
            <person name="von Dassow P."/>
            <person name="Valentin K."/>
            <person name="Van de Peer Y."/>
            <person name="Wheeler G."/>
            <person name="Dacks J.B."/>
            <person name="Delwiche C.F."/>
            <person name="Dyhrman S.T."/>
            <person name="Glockner G."/>
            <person name="John U."/>
            <person name="Richards T."/>
            <person name="Worden A.Z."/>
            <person name="Zhang X."/>
            <person name="Grigoriev I.V."/>
            <person name="Allen A.E."/>
            <person name="Bidle K."/>
            <person name="Borodovsky M."/>
            <person name="Bowler C."/>
            <person name="Brownlee C."/>
            <person name="Cock J.M."/>
            <person name="Elias M."/>
            <person name="Gladyshev V.N."/>
            <person name="Groth M."/>
            <person name="Guda C."/>
            <person name="Hadaegh A."/>
            <person name="Iglesias-Rodriguez M.D."/>
            <person name="Jenkins J."/>
            <person name="Jones B.M."/>
            <person name="Lawson T."/>
            <person name="Leese F."/>
            <person name="Lindquist E."/>
            <person name="Lobanov A."/>
            <person name="Lomsadze A."/>
            <person name="Malik S.B."/>
            <person name="Marsh M.E."/>
            <person name="Mackinder L."/>
            <person name="Mock T."/>
            <person name="Mueller-Roeber B."/>
            <person name="Pagarete A."/>
            <person name="Parker M."/>
            <person name="Probert I."/>
            <person name="Quesneville H."/>
            <person name="Raines C."/>
            <person name="Rensing S.A."/>
            <person name="Riano-Pachon D.M."/>
            <person name="Richier S."/>
            <person name="Rokitta S."/>
            <person name="Shiraiwa Y."/>
            <person name="Soanes D.M."/>
            <person name="van der Giezen M."/>
            <person name="Wahlund T.M."/>
            <person name="Williams B."/>
            <person name="Wilson W."/>
            <person name="Wolfe G."/>
            <person name="Wurch L.L."/>
        </authorList>
    </citation>
    <scope>NUCLEOTIDE SEQUENCE</scope>
</reference>
<dbReference type="GeneID" id="17275535"/>
<sequence length="172" mass="18554">MERSEMELYFLRRLVTVPAGVTVGTMFQVNTPTGPMQVIAPVGAGQQMIVNVPAAPAPVVTATATQQMTRTVAETAAGGSQPLWSAQELNGCWINCYPNDYACSIARMTNEGDDVRIGTGVCCVLLIPCPCPCGERWLREEGTNNFYKSDHVDKFTSKTSIENGAACSRKIC</sequence>
<evidence type="ECO:0000313" key="2">
    <source>
        <dbReference type="Proteomes" id="UP000013827"/>
    </source>
</evidence>
<dbReference type="HOGENOM" id="CLU_1558125_0_0_1"/>
<dbReference type="PaxDb" id="2903-EOD24048"/>
<dbReference type="EnsemblProtists" id="EOD30262">
    <property type="protein sequence ID" value="EOD30262"/>
    <property type="gene ID" value="EMIHUDRAFT_233078"/>
</dbReference>
<dbReference type="GeneID" id="17269594"/>
<organism evidence="1 2">
    <name type="scientific">Emiliania huxleyi (strain CCMP1516)</name>
    <dbReference type="NCBI Taxonomy" id="280463"/>
    <lineage>
        <taxon>Eukaryota</taxon>
        <taxon>Haptista</taxon>
        <taxon>Haptophyta</taxon>
        <taxon>Prymnesiophyceae</taxon>
        <taxon>Isochrysidales</taxon>
        <taxon>Noelaerhabdaceae</taxon>
        <taxon>Emiliania</taxon>
    </lineage>
</organism>
<evidence type="ECO:0000313" key="1">
    <source>
        <dbReference type="EnsemblProtists" id="EOD24048"/>
    </source>
</evidence>
<dbReference type="KEGG" id="ehx:EMIHUDRAFT_233078"/>
<dbReference type="EnsemblProtists" id="EOD24048">
    <property type="protein sequence ID" value="EOD24048"/>
    <property type="gene ID" value="EMIHUDRAFT_207120"/>
</dbReference>
<dbReference type="RefSeq" id="XP_005782691.1">
    <property type="nucleotide sequence ID" value="XM_005782634.1"/>
</dbReference>
<dbReference type="RefSeq" id="XP_005776477.1">
    <property type="nucleotide sequence ID" value="XM_005776420.1"/>
</dbReference>
<reference evidence="1" key="2">
    <citation type="submission" date="2024-10" db="UniProtKB">
        <authorList>
            <consortium name="EnsemblProtists"/>
        </authorList>
    </citation>
    <scope>IDENTIFICATION</scope>
</reference>
<name>A0A0D3JKL3_EMIH1</name>
<dbReference type="KEGG" id="ehx:EMIHUDRAFT_207120"/>
<proteinExistence type="predicted"/>